<feature type="transmembrane region" description="Helical" evidence="2">
    <location>
        <begin position="62"/>
        <end position="89"/>
    </location>
</feature>
<feature type="transmembrane region" description="Helical" evidence="2">
    <location>
        <begin position="12"/>
        <end position="37"/>
    </location>
</feature>
<feature type="transmembrane region" description="Helical" evidence="2">
    <location>
        <begin position="95"/>
        <end position="119"/>
    </location>
</feature>
<keyword evidence="5" id="KW-1185">Reference proteome</keyword>
<evidence type="ECO:0000313" key="4">
    <source>
        <dbReference type="EMBL" id="RZT02437.1"/>
    </source>
</evidence>
<dbReference type="RefSeq" id="WP_130432815.1">
    <property type="nucleotide sequence ID" value="NZ_SGXF01000001.1"/>
</dbReference>
<name>A0A4V2F875_9FIRM</name>
<reference evidence="4 5" key="1">
    <citation type="submission" date="2019-02" db="EMBL/GenBank/DDBJ databases">
        <title>Genomic Encyclopedia of Type Strains, Phase IV (KMG-IV): sequencing the most valuable type-strain genomes for metagenomic binning, comparative biology and taxonomic classification.</title>
        <authorList>
            <person name="Goeker M."/>
        </authorList>
    </citation>
    <scope>NUCLEOTIDE SEQUENCE [LARGE SCALE GENOMIC DNA]</scope>
    <source>
        <strain evidence="4 5">DSM 29486</strain>
    </source>
</reference>
<evidence type="ECO:0000256" key="1">
    <source>
        <dbReference type="SAM" id="MobiDB-lite"/>
    </source>
</evidence>
<accession>A0A4V2F875</accession>
<keyword evidence="2" id="KW-0812">Transmembrane</keyword>
<feature type="region of interest" description="Disordered" evidence="1">
    <location>
        <begin position="131"/>
        <end position="210"/>
    </location>
</feature>
<dbReference type="Proteomes" id="UP000292927">
    <property type="component" value="Unassembled WGS sequence"/>
</dbReference>
<gene>
    <name evidence="4" type="ORF">EV209_0552</name>
</gene>
<evidence type="ECO:0000313" key="5">
    <source>
        <dbReference type="Proteomes" id="UP000292927"/>
    </source>
</evidence>
<dbReference type="Pfam" id="PF13240">
    <property type="entry name" value="Zn_Ribbon_1"/>
    <property type="match status" value="1"/>
</dbReference>
<dbReference type="InterPro" id="IPR026870">
    <property type="entry name" value="Zinc_ribbon_dom"/>
</dbReference>
<dbReference type="AlphaFoldDB" id="A0A4V2F875"/>
<protein>
    <submittedName>
        <fullName evidence="4">Zinc ribbon protein</fullName>
    </submittedName>
</protein>
<dbReference type="EMBL" id="SGXF01000001">
    <property type="protein sequence ID" value="RZT02437.1"/>
    <property type="molecule type" value="Genomic_DNA"/>
</dbReference>
<keyword evidence="2" id="KW-1133">Transmembrane helix</keyword>
<organism evidence="4 5">
    <name type="scientific">Cuneatibacter caecimuris</name>
    <dbReference type="NCBI Taxonomy" id="1796618"/>
    <lineage>
        <taxon>Bacteria</taxon>
        <taxon>Bacillati</taxon>
        <taxon>Bacillota</taxon>
        <taxon>Clostridia</taxon>
        <taxon>Lachnospirales</taxon>
        <taxon>Lachnospiraceae</taxon>
        <taxon>Cuneatibacter</taxon>
    </lineage>
</organism>
<dbReference type="OrthoDB" id="2088412at2"/>
<feature type="compositionally biased region" description="Low complexity" evidence="1">
    <location>
        <begin position="197"/>
        <end position="207"/>
    </location>
</feature>
<evidence type="ECO:0000256" key="2">
    <source>
        <dbReference type="SAM" id="Phobius"/>
    </source>
</evidence>
<evidence type="ECO:0000259" key="3">
    <source>
        <dbReference type="Pfam" id="PF13240"/>
    </source>
</evidence>
<proteinExistence type="predicted"/>
<sequence>MFNSYYSASSALGVMSVLAIISVIIAVAGGILLYFLFLSPKNQGKFTGFLGWMYDFLSFKKLVLNTVLNVLYLILACFITLMGFFTLFVSFGSGLMLLVMGNILLRLSYEIILAFLIMCQNTSEINHSLKRLLPPEEPHPGSGFPVPPQPGNDFPGPGQNPGHDFQGSPVQNQNPDFQAPPMQDPGFPYPPMQNQGPEFPSPEAAAPAPDPICRQCGAPYVPGENFCGKCGAKLN</sequence>
<comment type="caution">
    <text evidence="4">The sequence shown here is derived from an EMBL/GenBank/DDBJ whole genome shotgun (WGS) entry which is preliminary data.</text>
</comment>
<keyword evidence="2" id="KW-0472">Membrane</keyword>
<feature type="domain" description="Zinc-ribbon" evidence="3">
    <location>
        <begin position="213"/>
        <end position="234"/>
    </location>
</feature>